<sequence length="380" mass="42663">MASSGPTAHRLVPLDIMAPTVYQSVTATESTFVIQCLGVYDWTPMDHSLLVKGGDLQEDPVAASTAKHQSTRRKRDTRHVNIKHKRLHINRRDQWATGADFGRPFVTQVANGSSLTDGKGNVTTDDGVACTDIHYYGLTIFQWFLLSALMMGINFLLLIITCAMCACRKGSNEKDFNSHQVLGALATLVDGRYHHHALNAHAQMDTLENNLYTETNTQNHHTHNNANYTLPRPSVTVHDESNCANAYPQNSSGSFTCHNGGTRVPIAGTSNTLQYDEPNYDMIDERHTEHAEWRKRPMRENFKHVGTRISQFFSNTYLSLEAKFPSRSRSPAPESVVCDDQTCKDNTQPMDVVDNTYFMLEKTNNHEEEADINIESESLD</sequence>
<keyword evidence="1" id="KW-0472">Membrane</keyword>
<keyword evidence="1" id="KW-1133">Transmembrane helix</keyword>
<proteinExistence type="predicted"/>
<name>A0AA89C856_PINIB</name>
<keyword evidence="1" id="KW-0812">Transmembrane</keyword>
<protein>
    <submittedName>
        <fullName evidence="2">Uncharacterized protein</fullName>
    </submittedName>
</protein>
<accession>A0AA89C856</accession>
<comment type="caution">
    <text evidence="2">The sequence shown here is derived from an EMBL/GenBank/DDBJ whole genome shotgun (WGS) entry which is preliminary data.</text>
</comment>
<evidence type="ECO:0000256" key="1">
    <source>
        <dbReference type="SAM" id="Phobius"/>
    </source>
</evidence>
<gene>
    <name evidence="2" type="ORF">FSP39_014118</name>
</gene>
<dbReference type="Proteomes" id="UP001186944">
    <property type="component" value="Unassembled WGS sequence"/>
</dbReference>
<evidence type="ECO:0000313" key="2">
    <source>
        <dbReference type="EMBL" id="KAK3104961.1"/>
    </source>
</evidence>
<keyword evidence="3" id="KW-1185">Reference proteome</keyword>
<organism evidence="2 3">
    <name type="scientific">Pinctada imbricata</name>
    <name type="common">Atlantic pearl-oyster</name>
    <name type="synonym">Pinctada martensii</name>
    <dbReference type="NCBI Taxonomy" id="66713"/>
    <lineage>
        <taxon>Eukaryota</taxon>
        <taxon>Metazoa</taxon>
        <taxon>Spiralia</taxon>
        <taxon>Lophotrochozoa</taxon>
        <taxon>Mollusca</taxon>
        <taxon>Bivalvia</taxon>
        <taxon>Autobranchia</taxon>
        <taxon>Pteriomorphia</taxon>
        <taxon>Pterioida</taxon>
        <taxon>Pterioidea</taxon>
        <taxon>Pteriidae</taxon>
        <taxon>Pinctada</taxon>
    </lineage>
</organism>
<reference evidence="2" key="1">
    <citation type="submission" date="2019-08" db="EMBL/GenBank/DDBJ databases">
        <title>The improved chromosome-level genome for the pearl oyster Pinctada fucata martensii using PacBio sequencing and Hi-C.</title>
        <authorList>
            <person name="Zheng Z."/>
        </authorList>
    </citation>
    <scope>NUCLEOTIDE SEQUENCE</scope>
    <source>
        <strain evidence="2">ZZ-2019</strain>
        <tissue evidence="2">Adductor muscle</tissue>
    </source>
</reference>
<evidence type="ECO:0000313" key="3">
    <source>
        <dbReference type="Proteomes" id="UP001186944"/>
    </source>
</evidence>
<dbReference type="EMBL" id="VSWD01000004">
    <property type="protein sequence ID" value="KAK3104961.1"/>
    <property type="molecule type" value="Genomic_DNA"/>
</dbReference>
<dbReference type="AlphaFoldDB" id="A0AA89C856"/>
<feature type="transmembrane region" description="Helical" evidence="1">
    <location>
        <begin position="140"/>
        <end position="167"/>
    </location>
</feature>